<feature type="non-terminal residue" evidence="1">
    <location>
        <position position="482"/>
    </location>
</feature>
<feature type="non-terminal residue" evidence="1">
    <location>
        <position position="1"/>
    </location>
</feature>
<name>X0SCQ7_9ZZZZ</name>
<dbReference type="AlphaFoldDB" id="X0SCQ7"/>
<comment type="caution">
    <text evidence="1">The sequence shown here is derived from an EMBL/GenBank/DDBJ whole genome shotgun (WGS) entry which is preliminary data.</text>
</comment>
<accession>X0SCQ7</accession>
<gene>
    <name evidence="1" type="ORF">S01H1_06130</name>
</gene>
<dbReference type="EMBL" id="BARS01003181">
    <property type="protein sequence ID" value="GAF78838.1"/>
    <property type="molecule type" value="Genomic_DNA"/>
</dbReference>
<evidence type="ECO:0000313" key="1">
    <source>
        <dbReference type="EMBL" id="GAF78838.1"/>
    </source>
</evidence>
<proteinExistence type="predicted"/>
<sequence>GIDFGDSAYLPFTPVSGYIYTLSATIQAYSGLEVPDNNWVAVGFTPFNANPDSRFFNDNGDRNPIYWGLTRTASADQNDQTLTGPNAAGGEDADTISGDNIDIVLDTTQSNWVVQWYYNDILQRTVNVADAQKSNFQYVAVSTNRCDAFIDEFMLTRQLGSYAADPDPTNALAGVPLSVVLGWTPGVGADRHDVYFGTDFDDVNDANRGNPLGVLVSENQVDSTHDPCGVDLLEYVKTYYWRIDEVGSGGSPIYKGQVWSFTTELEAGIVTLYYDNFDGSSSDLDGTTPDVTPTGTEVWDAGDPINADGSFYASGWGTMFTAALPITLTTGAVYELSATLSSHTGDWVGIAFINDAPNVDTRINDNGPRLWMLVRGSDSAAADQAFIGPGTGGPLGDASTSSADEVKVRIELNSTTNWLVTWYFDGSPEFIQTVNPSTAGISINYIAFGANGLNLPASGTISSFKLVVIPQALLPNPEDGSI</sequence>
<reference evidence="1" key="1">
    <citation type="journal article" date="2014" name="Front. Microbiol.">
        <title>High frequency of phylogenetically diverse reductive dehalogenase-homologous genes in deep subseafloor sedimentary metagenomes.</title>
        <authorList>
            <person name="Kawai M."/>
            <person name="Futagami T."/>
            <person name="Toyoda A."/>
            <person name="Takaki Y."/>
            <person name="Nishi S."/>
            <person name="Hori S."/>
            <person name="Arai W."/>
            <person name="Tsubouchi T."/>
            <person name="Morono Y."/>
            <person name="Uchiyama I."/>
            <person name="Ito T."/>
            <person name="Fujiyama A."/>
            <person name="Inagaki F."/>
            <person name="Takami H."/>
        </authorList>
    </citation>
    <scope>NUCLEOTIDE SEQUENCE</scope>
    <source>
        <strain evidence="1">Expedition CK06-06</strain>
    </source>
</reference>
<protein>
    <submittedName>
        <fullName evidence="1">Uncharacterized protein</fullName>
    </submittedName>
</protein>
<organism evidence="1">
    <name type="scientific">marine sediment metagenome</name>
    <dbReference type="NCBI Taxonomy" id="412755"/>
    <lineage>
        <taxon>unclassified sequences</taxon>
        <taxon>metagenomes</taxon>
        <taxon>ecological metagenomes</taxon>
    </lineage>
</organism>